<evidence type="ECO:0000256" key="11">
    <source>
        <dbReference type="RuleBase" id="RU003357"/>
    </source>
</evidence>
<accession>A0ABU9BKH0</accession>
<dbReference type="InterPro" id="IPR037066">
    <property type="entry name" value="Plug_dom_sf"/>
</dbReference>
<organism evidence="14 15">
    <name type="scientific">Ideonella lacteola</name>
    <dbReference type="NCBI Taxonomy" id="2984193"/>
    <lineage>
        <taxon>Bacteria</taxon>
        <taxon>Pseudomonadati</taxon>
        <taxon>Pseudomonadota</taxon>
        <taxon>Betaproteobacteria</taxon>
        <taxon>Burkholderiales</taxon>
        <taxon>Sphaerotilaceae</taxon>
        <taxon>Ideonella</taxon>
    </lineage>
</organism>
<evidence type="ECO:0000256" key="4">
    <source>
        <dbReference type="ARBA" id="ARBA00022452"/>
    </source>
</evidence>
<dbReference type="RefSeq" id="WP_341424829.1">
    <property type="nucleotide sequence ID" value="NZ_JBBUTG010000003.1"/>
</dbReference>
<evidence type="ECO:0000256" key="5">
    <source>
        <dbReference type="ARBA" id="ARBA00022692"/>
    </source>
</evidence>
<comment type="similarity">
    <text evidence="2 10 11">Belongs to the TonB-dependent receptor family.</text>
</comment>
<dbReference type="SUPFAM" id="SSF56935">
    <property type="entry name" value="Porins"/>
    <property type="match status" value="1"/>
</dbReference>
<feature type="domain" description="TonB-dependent receptor-like beta-barrel" evidence="12">
    <location>
        <begin position="423"/>
        <end position="915"/>
    </location>
</feature>
<dbReference type="Proteomes" id="UP001371218">
    <property type="component" value="Unassembled WGS sequence"/>
</dbReference>
<evidence type="ECO:0000256" key="3">
    <source>
        <dbReference type="ARBA" id="ARBA00022448"/>
    </source>
</evidence>
<evidence type="ECO:0000256" key="6">
    <source>
        <dbReference type="ARBA" id="ARBA00023077"/>
    </source>
</evidence>
<name>A0ABU9BKH0_9BURK</name>
<dbReference type="InterPro" id="IPR000531">
    <property type="entry name" value="Beta-barrel_TonB"/>
</dbReference>
<evidence type="ECO:0000256" key="10">
    <source>
        <dbReference type="PROSITE-ProRule" id="PRU01360"/>
    </source>
</evidence>
<evidence type="ECO:0000256" key="8">
    <source>
        <dbReference type="ARBA" id="ARBA00023170"/>
    </source>
</evidence>
<keyword evidence="4 10" id="KW-1134">Transmembrane beta strand</keyword>
<feature type="domain" description="TonB-dependent receptor plug" evidence="13">
    <location>
        <begin position="70"/>
        <end position="183"/>
    </location>
</feature>
<keyword evidence="7 10" id="KW-0472">Membrane</keyword>
<dbReference type="PANTHER" id="PTHR47234:SF2">
    <property type="entry name" value="TONB-DEPENDENT RECEPTOR"/>
    <property type="match status" value="1"/>
</dbReference>
<evidence type="ECO:0000256" key="7">
    <source>
        <dbReference type="ARBA" id="ARBA00023136"/>
    </source>
</evidence>
<dbReference type="InterPro" id="IPR012910">
    <property type="entry name" value="Plug_dom"/>
</dbReference>
<dbReference type="InterPro" id="IPR036942">
    <property type="entry name" value="Beta-barrel_TonB_sf"/>
</dbReference>
<keyword evidence="9 10" id="KW-0998">Cell outer membrane</keyword>
<evidence type="ECO:0000259" key="13">
    <source>
        <dbReference type="Pfam" id="PF07715"/>
    </source>
</evidence>
<dbReference type="Gene3D" id="2.170.130.10">
    <property type="entry name" value="TonB-dependent receptor, plug domain"/>
    <property type="match status" value="1"/>
</dbReference>
<comment type="subcellular location">
    <subcellularLocation>
        <location evidence="1 10">Cell outer membrane</location>
        <topology evidence="1 10">Multi-pass membrane protein</topology>
    </subcellularLocation>
</comment>
<keyword evidence="15" id="KW-1185">Reference proteome</keyword>
<keyword evidence="6 11" id="KW-0798">TonB box</keyword>
<evidence type="ECO:0000256" key="2">
    <source>
        <dbReference type="ARBA" id="ARBA00009810"/>
    </source>
</evidence>
<dbReference type="PANTHER" id="PTHR47234">
    <property type="match status" value="1"/>
</dbReference>
<comment type="caution">
    <text evidence="14">The sequence shown here is derived from an EMBL/GenBank/DDBJ whole genome shotgun (WGS) entry which is preliminary data.</text>
</comment>
<proteinExistence type="inferred from homology"/>
<keyword evidence="3 10" id="KW-0813">Transport</keyword>
<sequence>MNGSSTFRERFPMPHRPKAARPAIRRTVLALACASVASAAWSQEDTTNQPAAQKIEVTGSRIKRIDAEGASPVQVLKREDIERTGASTVREMLATLSSATGSLDDIGGSNSFSPGASSASLRNLGKQSTLVLLNSRRVAAYPLADFSEVFSNLDTLPLEAVDRIEVLKSGGSALYGSDAVAGVINIITRTSYQGLQVDANAQQSIENGKFQSHSASVTGGFGDMGADGYNVLANLEYYHRSSFFWNEILGYVNPKYAEFSSGFGTPSSYGYPGTVIGVGPVPGCTTEVSGLCMYDRYQRFEVVPETDRTNLLVSGRMRLGEDLTGFAEVLYSHIQATYQRAYQPYGVRIGPTTWGDPLTSGSKIFYPRGLPAGHPLNPTGEEIEFRYRFADAPAQEVATTDQYRVLAGLQGAWSDYDWEVAAGVMGGQTKDKQRGAFSDSGFKEVIGDYNADVLAPDFFNKPNGYRIGQKNSDAVLSRLFPTFGYTGDTTQTFIDGKISGDIAKWSAGNVGLATGFDLRHEKMTISPTENLRTGDMVGFGVSASDASRSFGAVFAELSLPILKTLEAQVAGRVDHFPGFPTHFSPKVGLRYQPIPEFLVRSTYEGGFRAPNLTESAQSTKFAFDPGIDDPKRCPQALELADDLVAQADALPDTDPNKALLLARADNARQNECGTSVAIVTANNPDLKPETSRSFTLGIGFQPIRNWSATVDYWNIRRKNEIGLKSTQDLLTVEDTLPANTITRDTVANDPTFTAAERAAYGVSVGALQSVHGQFENLLQTKTAGVDMSVKGEVATPIGPVSMDVDATYLLSYYAWSTTRNGWGDNLAGRYTFPRWTVNFTTGLKTGDFSQSLRYAWNSSTALQYDFDDSTWSPEGCADNGLTPGQCKVSEYSRWDYSVAYTGIKNLVLGVHVRNVFNQRPPVDLRDFGFGGIIPSSYEDAQGRMLKLSLQYKFM</sequence>
<evidence type="ECO:0000259" key="12">
    <source>
        <dbReference type="Pfam" id="PF00593"/>
    </source>
</evidence>
<dbReference type="Pfam" id="PF00593">
    <property type="entry name" value="TonB_dep_Rec_b-barrel"/>
    <property type="match status" value="1"/>
</dbReference>
<reference evidence="14 15" key="1">
    <citation type="submission" date="2024-04" db="EMBL/GenBank/DDBJ databases">
        <title>Novel species of the genus Ideonella isolated from streams.</title>
        <authorList>
            <person name="Lu H."/>
        </authorList>
    </citation>
    <scope>NUCLEOTIDE SEQUENCE [LARGE SCALE GENOMIC DNA]</scope>
    <source>
        <strain evidence="14 15">DXS29W</strain>
    </source>
</reference>
<dbReference type="PROSITE" id="PS52016">
    <property type="entry name" value="TONB_DEPENDENT_REC_3"/>
    <property type="match status" value="1"/>
</dbReference>
<evidence type="ECO:0000256" key="1">
    <source>
        <dbReference type="ARBA" id="ARBA00004571"/>
    </source>
</evidence>
<evidence type="ECO:0000256" key="9">
    <source>
        <dbReference type="ARBA" id="ARBA00023237"/>
    </source>
</evidence>
<keyword evidence="5 10" id="KW-0812">Transmembrane</keyword>
<keyword evidence="8 14" id="KW-0675">Receptor</keyword>
<dbReference type="EMBL" id="JBBUTG010000003">
    <property type="protein sequence ID" value="MEK8030462.1"/>
    <property type="molecule type" value="Genomic_DNA"/>
</dbReference>
<dbReference type="Gene3D" id="2.40.170.20">
    <property type="entry name" value="TonB-dependent receptor, beta-barrel domain"/>
    <property type="match status" value="1"/>
</dbReference>
<dbReference type="Pfam" id="PF07715">
    <property type="entry name" value="Plug"/>
    <property type="match status" value="1"/>
</dbReference>
<evidence type="ECO:0000313" key="14">
    <source>
        <dbReference type="EMBL" id="MEK8030462.1"/>
    </source>
</evidence>
<evidence type="ECO:0000313" key="15">
    <source>
        <dbReference type="Proteomes" id="UP001371218"/>
    </source>
</evidence>
<dbReference type="InterPro" id="IPR039426">
    <property type="entry name" value="TonB-dep_rcpt-like"/>
</dbReference>
<protein>
    <submittedName>
        <fullName evidence="14">TonB-dependent receptor</fullName>
    </submittedName>
</protein>
<gene>
    <name evidence="14" type="ORF">AACH06_06450</name>
</gene>